<dbReference type="Pfam" id="PF19953">
    <property type="entry name" value="EACC1"/>
    <property type="match status" value="1"/>
</dbReference>
<dbReference type="InterPro" id="IPR045428">
    <property type="entry name" value="EACC1"/>
</dbReference>
<dbReference type="EMBL" id="JACHJV010000001">
    <property type="protein sequence ID" value="MBB4926221.1"/>
    <property type="molecule type" value="Genomic_DNA"/>
</dbReference>
<keyword evidence="1" id="KW-1133">Transmembrane helix</keyword>
<feature type="transmembrane region" description="Helical" evidence="1">
    <location>
        <begin position="51"/>
        <end position="73"/>
    </location>
</feature>
<name>A0A7W7VX92_KITKI</name>
<sequence>MSVRLAVEGDEPEAALAELSDWLSQESALRGLISPAPAVPAPGELGALADALVVAVGGGGAISVLAASLKAFLTQPSRSDVRIVVSTSDGRRVEVDAKRVDDVEALLRRVLGETE</sequence>
<keyword evidence="3" id="KW-1185">Reference proteome</keyword>
<keyword evidence="1" id="KW-0812">Transmembrane</keyword>
<keyword evidence="1" id="KW-0472">Membrane</keyword>
<protein>
    <submittedName>
        <fullName evidence="2">Uncharacterized protein</fullName>
    </submittedName>
</protein>
<comment type="caution">
    <text evidence="2">The sequence shown here is derived from an EMBL/GenBank/DDBJ whole genome shotgun (WGS) entry which is preliminary data.</text>
</comment>
<reference evidence="2 3" key="1">
    <citation type="submission" date="2020-08" db="EMBL/GenBank/DDBJ databases">
        <title>Sequencing the genomes of 1000 actinobacteria strains.</title>
        <authorList>
            <person name="Klenk H.-P."/>
        </authorList>
    </citation>
    <scope>NUCLEOTIDE SEQUENCE [LARGE SCALE GENOMIC DNA]</scope>
    <source>
        <strain evidence="2 3">DSM 41654</strain>
    </source>
</reference>
<dbReference type="AlphaFoldDB" id="A0A7W7VX92"/>
<gene>
    <name evidence="2" type="ORF">FHR34_005214</name>
</gene>
<organism evidence="2 3">
    <name type="scientific">Kitasatospora kifunensis</name>
    <name type="common">Streptomyces kifunensis</name>
    <dbReference type="NCBI Taxonomy" id="58351"/>
    <lineage>
        <taxon>Bacteria</taxon>
        <taxon>Bacillati</taxon>
        <taxon>Actinomycetota</taxon>
        <taxon>Actinomycetes</taxon>
        <taxon>Kitasatosporales</taxon>
        <taxon>Streptomycetaceae</taxon>
        <taxon>Kitasatospora</taxon>
    </lineage>
</organism>
<dbReference type="RefSeq" id="WP_184943650.1">
    <property type="nucleotide sequence ID" value="NZ_JACHJV010000001.1"/>
</dbReference>
<evidence type="ECO:0000256" key="1">
    <source>
        <dbReference type="SAM" id="Phobius"/>
    </source>
</evidence>
<proteinExistence type="predicted"/>
<evidence type="ECO:0000313" key="3">
    <source>
        <dbReference type="Proteomes" id="UP000540506"/>
    </source>
</evidence>
<dbReference type="Proteomes" id="UP000540506">
    <property type="component" value="Unassembled WGS sequence"/>
</dbReference>
<evidence type="ECO:0000313" key="2">
    <source>
        <dbReference type="EMBL" id="MBB4926221.1"/>
    </source>
</evidence>
<accession>A0A7W7VX92</accession>